<dbReference type="PANTHER" id="PTHR43851:SF3">
    <property type="entry name" value="COENZYME Q8"/>
    <property type="match status" value="1"/>
</dbReference>
<evidence type="ECO:0000256" key="5">
    <source>
        <dbReference type="SAM" id="MobiDB-lite"/>
    </source>
</evidence>
<dbReference type="InterPro" id="IPR051409">
    <property type="entry name" value="Atypical_kinase_ADCK"/>
</dbReference>
<dbReference type="CDD" id="cd13970">
    <property type="entry name" value="ABC1_ADCK3"/>
    <property type="match status" value="1"/>
</dbReference>
<organism evidence="7 8">
    <name type="scientific">Pterulicium gracile</name>
    <dbReference type="NCBI Taxonomy" id="1884261"/>
    <lineage>
        <taxon>Eukaryota</taxon>
        <taxon>Fungi</taxon>
        <taxon>Dikarya</taxon>
        <taxon>Basidiomycota</taxon>
        <taxon>Agaricomycotina</taxon>
        <taxon>Agaricomycetes</taxon>
        <taxon>Agaricomycetidae</taxon>
        <taxon>Agaricales</taxon>
        <taxon>Pleurotineae</taxon>
        <taxon>Pterulaceae</taxon>
        <taxon>Pterulicium</taxon>
    </lineage>
</organism>
<dbReference type="EMBL" id="ML178846">
    <property type="protein sequence ID" value="TFK97585.1"/>
    <property type="molecule type" value="Genomic_DNA"/>
</dbReference>
<feature type="region of interest" description="Disordered" evidence="5">
    <location>
        <begin position="39"/>
        <end position="66"/>
    </location>
</feature>
<comment type="similarity">
    <text evidence="1">Belongs to the protein kinase superfamily. ADCK protein kinase family.</text>
</comment>
<dbReference type="OrthoDB" id="201153at2759"/>
<proteinExistence type="inferred from homology"/>
<dbReference type="Pfam" id="PF03109">
    <property type="entry name" value="ABC1"/>
    <property type="match status" value="1"/>
</dbReference>
<evidence type="ECO:0000256" key="2">
    <source>
        <dbReference type="ARBA" id="ARBA00022679"/>
    </source>
</evidence>
<dbReference type="InterPro" id="IPR034646">
    <property type="entry name" value="ADCK3_dom"/>
</dbReference>
<evidence type="ECO:0000256" key="1">
    <source>
        <dbReference type="ARBA" id="ARBA00009670"/>
    </source>
</evidence>
<gene>
    <name evidence="7" type="ORF">BDV98DRAFT_535222</name>
</gene>
<dbReference type="InterPro" id="IPR011009">
    <property type="entry name" value="Kinase-like_dom_sf"/>
</dbReference>
<keyword evidence="3" id="KW-0547">Nucleotide-binding</keyword>
<dbReference type="AlphaFoldDB" id="A0A5C3Q674"/>
<dbReference type="PANTHER" id="PTHR43851">
    <property type="match status" value="1"/>
</dbReference>
<dbReference type="GO" id="GO:0005524">
    <property type="term" value="F:ATP binding"/>
    <property type="evidence" value="ECO:0007669"/>
    <property type="project" value="UniProtKB-KW"/>
</dbReference>
<evidence type="ECO:0000313" key="7">
    <source>
        <dbReference type="EMBL" id="TFK97585.1"/>
    </source>
</evidence>
<feature type="domain" description="ABC1 atypical kinase-like" evidence="6">
    <location>
        <begin position="297"/>
        <end position="546"/>
    </location>
</feature>
<sequence>MPPGPAYNLLAVLYGTANVLSHAAQYRAAQLAAVRAATVGAATTRPRPLKRKSPSPSTAEATEEVKQDDNVAILVASSSASAPVPLGSGKLPASSSMTEDVVGKHSLQAEESQDSVPKLAPSSAPLIESPSPEAIRTSVISPSISATQEPTAPAPSSARPPPLEVERHAPIEQPAPVEAAPIQAQSEAEDNLVPAPKPPPRLLFSSKVPSSRIARLVHYGGLAASLGYGAASEIIRRTGSSSSDPQSSGSLMLTEVNIKRLVSKLSQMRGAALKIGQFLSIQDTHVLPPEIDAIFRRVQDSAHYMPDHQLQTVLTSSLGLKFDALFTSFDRTPFAAASLGQVHSAVLSPEYSPTGKEMRVAVKVQFPGIEQSIESDIGYVRWLLTAGRALPKGLFLDKSVQALKEELKDECDYTREASFLQKFASPTFLGSEEMKERFAVPWVWEGSTKEVLLMEMMGGESVGVEEARSVYPQEERNKIAERVVELCLRELFEFRMMQTDPNWSNFLWNRKTKKLELIDFGATRTYSSSFIHNWFHLIKSAADDDMPTALDWSHKIGYLTGAENPAMVDAHLQSMSLTSTPFKASTAQPFSFAREPSPSSEDNPSWLAITSQIRSHIPVMLQHRLTPPPRETYSLNRKLSGAFLLAARLGAEVDVRRLWEGVERRVLKQEARDGEVD</sequence>
<feature type="region of interest" description="Disordered" evidence="5">
    <location>
        <begin position="84"/>
        <end position="132"/>
    </location>
</feature>
<evidence type="ECO:0000256" key="4">
    <source>
        <dbReference type="ARBA" id="ARBA00022840"/>
    </source>
</evidence>
<evidence type="ECO:0000256" key="3">
    <source>
        <dbReference type="ARBA" id="ARBA00022741"/>
    </source>
</evidence>
<feature type="region of interest" description="Disordered" evidence="5">
    <location>
        <begin position="144"/>
        <end position="163"/>
    </location>
</feature>
<reference evidence="7 8" key="1">
    <citation type="journal article" date="2019" name="Nat. Ecol. Evol.">
        <title>Megaphylogeny resolves global patterns of mushroom evolution.</title>
        <authorList>
            <person name="Varga T."/>
            <person name="Krizsan K."/>
            <person name="Foldi C."/>
            <person name="Dima B."/>
            <person name="Sanchez-Garcia M."/>
            <person name="Sanchez-Ramirez S."/>
            <person name="Szollosi G.J."/>
            <person name="Szarkandi J.G."/>
            <person name="Papp V."/>
            <person name="Albert L."/>
            <person name="Andreopoulos W."/>
            <person name="Angelini C."/>
            <person name="Antonin V."/>
            <person name="Barry K.W."/>
            <person name="Bougher N.L."/>
            <person name="Buchanan P."/>
            <person name="Buyck B."/>
            <person name="Bense V."/>
            <person name="Catcheside P."/>
            <person name="Chovatia M."/>
            <person name="Cooper J."/>
            <person name="Damon W."/>
            <person name="Desjardin D."/>
            <person name="Finy P."/>
            <person name="Geml J."/>
            <person name="Haridas S."/>
            <person name="Hughes K."/>
            <person name="Justo A."/>
            <person name="Karasinski D."/>
            <person name="Kautmanova I."/>
            <person name="Kiss B."/>
            <person name="Kocsube S."/>
            <person name="Kotiranta H."/>
            <person name="LaButti K.M."/>
            <person name="Lechner B.E."/>
            <person name="Liimatainen K."/>
            <person name="Lipzen A."/>
            <person name="Lukacs Z."/>
            <person name="Mihaltcheva S."/>
            <person name="Morgado L.N."/>
            <person name="Niskanen T."/>
            <person name="Noordeloos M.E."/>
            <person name="Ohm R.A."/>
            <person name="Ortiz-Santana B."/>
            <person name="Ovrebo C."/>
            <person name="Racz N."/>
            <person name="Riley R."/>
            <person name="Savchenko A."/>
            <person name="Shiryaev A."/>
            <person name="Soop K."/>
            <person name="Spirin V."/>
            <person name="Szebenyi C."/>
            <person name="Tomsovsky M."/>
            <person name="Tulloss R.E."/>
            <person name="Uehling J."/>
            <person name="Grigoriev I.V."/>
            <person name="Vagvolgyi C."/>
            <person name="Papp T."/>
            <person name="Martin F.M."/>
            <person name="Miettinen O."/>
            <person name="Hibbett D.S."/>
            <person name="Nagy L.G."/>
        </authorList>
    </citation>
    <scope>NUCLEOTIDE SEQUENCE [LARGE SCALE GENOMIC DNA]</scope>
    <source>
        <strain evidence="7 8">CBS 309.79</strain>
    </source>
</reference>
<dbReference type="Proteomes" id="UP000305067">
    <property type="component" value="Unassembled WGS sequence"/>
</dbReference>
<evidence type="ECO:0000313" key="8">
    <source>
        <dbReference type="Proteomes" id="UP000305067"/>
    </source>
</evidence>
<keyword evidence="8" id="KW-1185">Reference proteome</keyword>
<dbReference type="SUPFAM" id="SSF56112">
    <property type="entry name" value="Protein kinase-like (PK-like)"/>
    <property type="match status" value="1"/>
</dbReference>
<name>A0A5C3Q674_9AGAR</name>
<accession>A0A5C3Q674</accession>
<dbReference type="STRING" id="1884261.A0A5C3Q674"/>
<protein>
    <submittedName>
        <fullName evidence="7">ABC1 family-domain-containing protein</fullName>
    </submittedName>
</protein>
<dbReference type="GO" id="GO:0006744">
    <property type="term" value="P:ubiquinone biosynthetic process"/>
    <property type="evidence" value="ECO:0007669"/>
    <property type="project" value="TreeGrafter"/>
</dbReference>
<dbReference type="GO" id="GO:0016740">
    <property type="term" value="F:transferase activity"/>
    <property type="evidence" value="ECO:0007669"/>
    <property type="project" value="UniProtKB-KW"/>
</dbReference>
<evidence type="ECO:0000259" key="6">
    <source>
        <dbReference type="Pfam" id="PF03109"/>
    </source>
</evidence>
<keyword evidence="2" id="KW-0808">Transferase</keyword>
<keyword evidence="4" id="KW-0067">ATP-binding</keyword>
<dbReference type="InterPro" id="IPR004147">
    <property type="entry name" value="ABC1_dom"/>
</dbReference>